<sequence>MFNIFRAVGRLLSATSADTTPVVTTAKVEETTTSASAPVPSTETNVTPSSTSTPVPTTETNATPSPSSTPTPPANSSSATSSLDFWAAFNYAARSPNYARPVEQYVRRSSFGRPVDAPKSTSDVNGTSTRHLDDIPSPHFPLFEAADVNIDQSAASADEPADDISKTSAPPTPPATPPNQRDTSEPPFAEGKRSHTATQTGTQQTQHTTPPRHPQSTTSNWVDEIIYETSTPGDPLPENYIGTFRRIRYYAADYTAMLPCGSENNHHLLCGHYIASALPCGRNCKTRVLDESPFTCPTCHSAIDEFLNAKMSAEETAKLKELEGVNVAVFSAYCVELVTRALPGIKGGVADAVTAFLNTRYGRGCVASAGPAKVETLPLREMVGAMQGGWERRQRGVKEDMLNSGTREEREKHADEAVGARAGEEAGEGRSEAKKKLESHPEPITRETCRKRRFSFSHASSSSSPASPSPPHKRNRKAKHKFLSHQSPTTTLARGYKRSSPSLDDDESGAKKQCMQPALWGQVGFLEQPVRLGAVVRTRKRDGGLEDVFGDLKGGRGKMARLHGWRAVRTSG</sequence>
<protein>
    <submittedName>
        <fullName evidence="2">Uncharacterized protein</fullName>
    </submittedName>
</protein>
<keyword evidence="3" id="KW-1185">Reference proteome</keyword>
<feature type="compositionally biased region" description="Low complexity" evidence="1">
    <location>
        <begin position="28"/>
        <end position="66"/>
    </location>
</feature>
<name>E3RDI4_PYRTT</name>
<evidence type="ECO:0000313" key="2">
    <source>
        <dbReference type="EMBL" id="EFQ96211.1"/>
    </source>
</evidence>
<organism evidence="3">
    <name type="scientific">Pyrenophora teres f. teres (strain 0-1)</name>
    <name type="common">Barley net blotch fungus</name>
    <name type="synonym">Drechslera teres f. teres</name>
    <dbReference type="NCBI Taxonomy" id="861557"/>
    <lineage>
        <taxon>Eukaryota</taxon>
        <taxon>Fungi</taxon>
        <taxon>Dikarya</taxon>
        <taxon>Ascomycota</taxon>
        <taxon>Pezizomycotina</taxon>
        <taxon>Dothideomycetes</taxon>
        <taxon>Pleosporomycetidae</taxon>
        <taxon>Pleosporales</taxon>
        <taxon>Pleosporineae</taxon>
        <taxon>Pleosporaceae</taxon>
        <taxon>Pyrenophora</taxon>
    </lineage>
</organism>
<proteinExistence type="predicted"/>
<reference evidence="2 3" key="1">
    <citation type="journal article" date="2010" name="Genome Biol.">
        <title>A first genome assembly of the barley fungal pathogen Pyrenophora teres f. teres.</title>
        <authorList>
            <person name="Ellwood S.R."/>
            <person name="Liu Z."/>
            <person name="Syme R.A."/>
            <person name="Lai Z."/>
            <person name="Hane J.K."/>
            <person name="Keiper F."/>
            <person name="Moffat C.S."/>
            <person name="Oliver R.P."/>
            <person name="Friesen T.L."/>
        </authorList>
    </citation>
    <scope>NUCLEOTIDE SEQUENCE [LARGE SCALE GENOMIC DNA]</scope>
    <source>
        <strain evidence="2 3">0-1</strain>
    </source>
</reference>
<dbReference type="Proteomes" id="UP000001067">
    <property type="component" value="Unassembled WGS sequence"/>
</dbReference>
<dbReference type="OrthoDB" id="3799942at2759"/>
<feature type="region of interest" description="Disordered" evidence="1">
    <location>
        <begin position="110"/>
        <end position="140"/>
    </location>
</feature>
<evidence type="ECO:0000256" key="1">
    <source>
        <dbReference type="SAM" id="MobiDB-lite"/>
    </source>
</evidence>
<feature type="compositionally biased region" description="Low complexity" evidence="1">
    <location>
        <begin position="196"/>
        <end position="219"/>
    </location>
</feature>
<dbReference type="AlphaFoldDB" id="E3RDI4"/>
<feature type="compositionally biased region" description="Polar residues" evidence="1">
    <location>
        <begin position="119"/>
        <end position="129"/>
    </location>
</feature>
<feature type="compositionally biased region" description="Basic and acidic residues" evidence="1">
    <location>
        <begin position="390"/>
        <end position="448"/>
    </location>
</feature>
<feature type="region of interest" description="Disordered" evidence="1">
    <location>
        <begin position="154"/>
        <end position="219"/>
    </location>
</feature>
<accession>E3RDI4</accession>
<evidence type="ECO:0000313" key="3">
    <source>
        <dbReference type="Proteomes" id="UP000001067"/>
    </source>
</evidence>
<feature type="compositionally biased region" description="Basic residues" evidence="1">
    <location>
        <begin position="471"/>
        <end position="483"/>
    </location>
</feature>
<feature type="region of interest" description="Disordered" evidence="1">
    <location>
        <begin position="390"/>
        <end position="511"/>
    </location>
</feature>
<gene>
    <name evidence="2" type="ORF">PTT_02305</name>
</gene>
<feature type="region of interest" description="Disordered" evidence="1">
    <location>
        <begin position="28"/>
        <end position="80"/>
    </location>
</feature>
<dbReference type="KEGG" id="pte:PTT_02305"/>
<dbReference type="EMBL" id="GL532116">
    <property type="protein sequence ID" value="EFQ96211.1"/>
    <property type="molecule type" value="Genomic_DNA"/>
</dbReference>
<dbReference type="HOGENOM" id="CLU_455031_0_0_1"/>
<feature type="compositionally biased region" description="Low complexity" evidence="1">
    <location>
        <begin position="456"/>
        <end position="466"/>
    </location>
</feature>